<accession>A0A6L5GRW0</accession>
<evidence type="ECO:0000313" key="1">
    <source>
        <dbReference type="EMBL" id="MQM72868.1"/>
    </source>
</evidence>
<name>A0A6L5GRW0_9FIRM</name>
<evidence type="ECO:0000313" key="2">
    <source>
        <dbReference type="Proteomes" id="UP000473648"/>
    </source>
</evidence>
<protein>
    <submittedName>
        <fullName evidence="1">Uncharacterized protein</fullName>
    </submittedName>
</protein>
<dbReference type="Proteomes" id="UP000473648">
    <property type="component" value="Unassembled WGS sequence"/>
</dbReference>
<sequence>MLNLTKEEKKILNTLFKDVRYTTRNQMIYVLYAAKPEPTTPDAKYINLVINPLIKKIYHADRKDMEEVFEAIPFDVD</sequence>
<keyword evidence="2" id="KW-1185">Reference proteome</keyword>
<comment type="caution">
    <text evidence="1">The sequence shown here is derived from an EMBL/GenBank/DDBJ whole genome shotgun (WGS) entry which is preliminary data.</text>
</comment>
<gene>
    <name evidence="1" type="ORF">FRC53_05475</name>
</gene>
<dbReference type="EMBL" id="VOGB01000004">
    <property type="protein sequence ID" value="MQM72868.1"/>
    <property type="molecule type" value="Genomic_DNA"/>
</dbReference>
<dbReference type="AlphaFoldDB" id="A0A6L5GRW0"/>
<proteinExistence type="predicted"/>
<organism evidence="1 2">
    <name type="scientific">Candidatus Pseudoramibacter fermentans</name>
    <dbReference type="NCBI Taxonomy" id="2594427"/>
    <lineage>
        <taxon>Bacteria</taxon>
        <taxon>Bacillati</taxon>
        <taxon>Bacillota</taxon>
        <taxon>Clostridia</taxon>
        <taxon>Eubacteriales</taxon>
        <taxon>Eubacteriaceae</taxon>
        <taxon>Pseudoramibacter</taxon>
    </lineage>
</organism>
<reference evidence="1" key="1">
    <citation type="journal article" date="2020" name="Appl. Environ. Microbiol.">
        <title>Medium-Chain Fatty Acid Synthesis by 'Candidatus Weimeria bifida' gen. nov., sp. nov., and 'Candidatus Pseudoramibacter fermentans' sp. nov.</title>
        <authorList>
            <person name="Scarborough M.J."/>
            <person name="Myers K.S."/>
            <person name="Donohue T.J."/>
            <person name="Noguera D.R."/>
        </authorList>
    </citation>
    <scope>NUCLEOTIDE SEQUENCE</scope>
    <source>
        <strain evidence="1">EUB1.1</strain>
    </source>
</reference>